<dbReference type="NCBIfam" id="NF045478">
    <property type="entry name" value="XF1762_fam"/>
    <property type="match status" value="1"/>
</dbReference>
<reference evidence="1 2" key="1">
    <citation type="submission" date="2023-07" db="EMBL/GenBank/DDBJ databases">
        <title>Sequencing the genomes of 1000 actinobacteria strains.</title>
        <authorList>
            <person name="Klenk H.-P."/>
        </authorList>
    </citation>
    <scope>NUCLEOTIDE SEQUENCE [LARGE SCALE GENOMIC DNA]</scope>
    <source>
        <strain evidence="1 2">DSM 46740</strain>
    </source>
</reference>
<dbReference type="EMBL" id="JAUSQU010000003">
    <property type="protein sequence ID" value="MDP9850367.1"/>
    <property type="molecule type" value="Genomic_DNA"/>
</dbReference>
<name>A0ABT9QUC9_9ACTN</name>
<accession>A0ABT9QUC9</accession>
<comment type="caution">
    <text evidence="1">The sequence shown here is derived from an EMBL/GenBank/DDBJ whole genome shotgun (WGS) entry which is preliminary data.</text>
</comment>
<evidence type="ECO:0000313" key="1">
    <source>
        <dbReference type="EMBL" id="MDP9850367.1"/>
    </source>
</evidence>
<dbReference type="RefSeq" id="WP_307569346.1">
    <property type="nucleotide sequence ID" value="NZ_JAUSQU010000003.1"/>
</dbReference>
<protein>
    <submittedName>
        <fullName evidence="1">Uncharacterized protein</fullName>
    </submittedName>
</protein>
<dbReference type="Proteomes" id="UP001225356">
    <property type="component" value="Unassembled WGS sequence"/>
</dbReference>
<proteinExistence type="predicted"/>
<gene>
    <name evidence="1" type="ORF">J2853_009663</name>
</gene>
<dbReference type="InterPro" id="IPR053780">
    <property type="entry name" value="Gp66-like"/>
</dbReference>
<evidence type="ECO:0000313" key="2">
    <source>
        <dbReference type="Proteomes" id="UP001225356"/>
    </source>
</evidence>
<sequence length="174" mass="19156">MALHTVPVSGAVARRFILDWHRHHRPPQGYLLCLGVADDNDVLHGVVVVGRPVARLLQDGLTVEVTRCCTDGIRNACSYLYGSAARTMKTLGYRRIITYTQGAETGASLRGAGWRRVADRAARAGWNAPSRPREVSGSEWTDRVLWEQVLHPGARLATSLSRPSPVEPHTPPLF</sequence>
<keyword evidence="2" id="KW-1185">Reference proteome</keyword>
<organism evidence="1 2">
    <name type="scientific">Streptosporangium lutulentum</name>
    <dbReference type="NCBI Taxonomy" id="1461250"/>
    <lineage>
        <taxon>Bacteria</taxon>
        <taxon>Bacillati</taxon>
        <taxon>Actinomycetota</taxon>
        <taxon>Actinomycetes</taxon>
        <taxon>Streptosporangiales</taxon>
        <taxon>Streptosporangiaceae</taxon>
        <taxon>Streptosporangium</taxon>
    </lineage>
</organism>